<dbReference type="RefSeq" id="XP_041219834.1">
    <property type="nucleotide sequence ID" value="XM_041377547.1"/>
</dbReference>
<evidence type="ECO:0000256" key="1">
    <source>
        <dbReference type="SAM" id="MobiDB-lite"/>
    </source>
</evidence>
<reference evidence="2" key="1">
    <citation type="journal article" date="2020" name="New Phytol.">
        <title>Comparative genomics reveals dynamic genome evolution in host specialist ectomycorrhizal fungi.</title>
        <authorList>
            <person name="Lofgren L.A."/>
            <person name="Nguyen N.H."/>
            <person name="Vilgalys R."/>
            <person name="Ruytinx J."/>
            <person name="Liao H.L."/>
            <person name="Branco S."/>
            <person name="Kuo A."/>
            <person name="LaButti K."/>
            <person name="Lipzen A."/>
            <person name="Andreopoulos W."/>
            <person name="Pangilinan J."/>
            <person name="Riley R."/>
            <person name="Hundley H."/>
            <person name="Na H."/>
            <person name="Barry K."/>
            <person name="Grigoriev I.V."/>
            <person name="Stajich J.E."/>
            <person name="Kennedy P.G."/>
        </authorList>
    </citation>
    <scope>NUCLEOTIDE SEQUENCE</scope>
    <source>
        <strain evidence="2">FC203</strain>
    </source>
</reference>
<comment type="caution">
    <text evidence="2">The sequence shown here is derived from an EMBL/GenBank/DDBJ whole genome shotgun (WGS) entry which is preliminary data.</text>
</comment>
<accession>A0AAD4DX70</accession>
<sequence>MGVRERLQAKTAVAASNPPKHSGMHIPKSRAKTPAGCSSRKTNLLPPPPSSSGSEQEGNDSAEAEQQPMDVLPGNAPMAQLPMTSTADLVPQLEQDAQPAPANAMDAEPTARHIWQSIQDLGRRVDFFATNEQVEALEVRVASAETNFNQWLNISDAWRRVMSTS</sequence>
<gene>
    <name evidence="2" type="ORF">F5891DRAFT_985146</name>
</gene>
<protein>
    <submittedName>
        <fullName evidence="2">Uncharacterized protein</fullName>
    </submittedName>
</protein>
<dbReference type="EMBL" id="JABBWK010000082">
    <property type="protein sequence ID" value="KAG1894258.1"/>
    <property type="molecule type" value="Genomic_DNA"/>
</dbReference>
<dbReference type="AlphaFoldDB" id="A0AAD4DX70"/>
<proteinExistence type="predicted"/>
<organism evidence="2 3">
    <name type="scientific">Suillus fuscotomentosus</name>
    <dbReference type="NCBI Taxonomy" id="1912939"/>
    <lineage>
        <taxon>Eukaryota</taxon>
        <taxon>Fungi</taxon>
        <taxon>Dikarya</taxon>
        <taxon>Basidiomycota</taxon>
        <taxon>Agaricomycotina</taxon>
        <taxon>Agaricomycetes</taxon>
        <taxon>Agaricomycetidae</taxon>
        <taxon>Boletales</taxon>
        <taxon>Suillineae</taxon>
        <taxon>Suillaceae</taxon>
        <taxon>Suillus</taxon>
    </lineage>
</organism>
<dbReference type="Proteomes" id="UP001195769">
    <property type="component" value="Unassembled WGS sequence"/>
</dbReference>
<evidence type="ECO:0000313" key="3">
    <source>
        <dbReference type="Proteomes" id="UP001195769"/>
    </source>
</evidence>
<keyword evidence="3" id="KW-1185">Reference proteome</keyword>
<evidence type="ECO:0000313" key="2">
    <source>
        <dbReference type="EMBL" id="KAG1894258.1"/>
    </source>
</evidence>
<name>A0AAD4DX70_9AGAM</name>
<dbReference type="GeneID" id="64671845"/>
<feature type="region of interest" description="Disordered" evidence="1">
    <location>
        <begin position="1"/>
        <end position="106"/>
    </location>
</feature>